<accession>A0AAD2ZVH0</accession>
<organism evidence="1 2">
    <name type="scientific">Pseudomonas putida TRO1</name>
    <dbReference type="NCBI Taxonomy" id="1227924"/>
    <lineage>
        <taxon>Bacteria</taxon>
        <taxon>Pseudomonadati</taxon>
        <taxon>Pseudomonadota</taxon>
        <taxon>Gammaproteobacteria</taxon>
        <taxon>Pseudomonadales</taxon>
        <taxon>Pseudomonadaceae</taxon>
        <taxon>Pseudomonas</taxon>
    </lineage>
</organism>
<sequence length="219" mass="23375">MVVALCYNPATKILETGMKGIIAVLASAAVLGGCAAGPTWQATGTTDEFTDKTTMMVTTSEFPASGSIVTRSLHFYPVVRKEGDEIYVGLMSGGRFKIPVGTVQLRIDQNEAWTITPQETPVSMMPAAPQYSLNLPPEQAALVKQAQDQAMLNVTQLMSPYTVTGGDKAKKILKQMLAGHTLKYRTVGINQAASTTGEVLIDPTLAQSLREIGISPESL</sequence>
<dbReference type="AlphaFoldDB" id="A0AAD2ZVH0"/>
<name>A0AAD2ZVH0_PSEPU</name>
<comment type="caution">
    <text evidence="1">The sequence shown here is derived from an EMBL/GenBank/DDBJ whole genome shotgun (WGS) entry which is preliminary data.</text>
</comment>
<dbReference type="Proteomes" id="UP000013237">
    <property type="component" value="Unassembled WGS sequence"/>
</dbReference>
<protein>
    <submittedName>
        <fullName evidence="1">Uncharacterized protein</fullName>
    </submittedName>
</protein>
<gene>
    <name evidence="1" type="ORF">C206_00720</name>
</gene>
<evidence type="ECO:0000313" key="2">
    <source>
        <dbReference type="Proteomes" id="UP000013237"/>
    </source>
</evidence>
<reference evidence="1 2" key="1">
    <citation type="submission" date="2013-02" db="EMBL/GenBank/DDBJ databases">
        <title>Insights into the proteome of triclosan-resistant Pseudomonas putida TRO1, isolated from activated sludge.</title>
        <authorList>
            <person name="Lolas I.B."/>
            <person name="Almeida B."/>
            <person name="Starnawski P.M."/>
            <person name="Soenderkaer M."/>
            <person name="Nielsen K.L."/>
            <person name="Nielsen J.L."/>
        </authorList>
    </citation>
    <scope>NUCLEOTIDE SEQUENCE [LARGE SCALE GENOMIC DNA]</scope>
    <source>
        <strain evidence="1 2">TRO1</strain>
    </source>
</reference>
<proteinExistence type="predicted"/>
<evidence type="ECO:0000313" key="1">
    <source>
        <dbReference type="EMBL" id="ENY79637.1"/>
    </source>
</evidence>
<dbReference type="EMBL" id="APBQ01000005">
    <property type="protein sequence ID" value="ENY79637.1"/>
    <property type="molecule type" value="Genomic_DNA"/>
</dbReference>